<reference evidence="1" key="1">
    <citation type="submission" date="2018-05" db="EMBL/GenBank/DDBJ databases">
        <authorList>
            <person name="Lanie J.A."/>
            <person name="Ng W.-L."/>
            <person name="Kazmierczak K.M."/>
            <person name="Andrzejewski T.M."/>
            <person name="Davidsen T.M."/>
            <person name="Wayne K.J."/>
            <person name="Tettelin H."/>
            <person name="Glass J.I."/>
            <person name="Rusch D."/>
            <person name="Podicherti R."/>
            <person name="Tsui H.-C.T."/>
            <person name="Winkler M.E."/>
        </authorList>
    </citation>
    <scope>NUCLEOTIDE SEQUENCE</scope>
</reference>
<dbReference type="SUPFAM" id="SSF56300">
    <property type="entry name" value="Metallo-dependent phosphatases"/>
    <property type="match status" value="1"/>
</dbReference>
<dbReference type="AlphaFoldDB" id="A0A383EYF6"/>
<name>A0A383EYF6_9ZZZZ</name>
<evidence type="ECO:0008006" key="2">
    <source>
        <dbReference type="Google" id="ProtNLM"/>
    </source>
</evidence>
<dbReference type="InterPro" id="IPR029052">
    <property type="entry name" value="Metallo-depent_PP-like"/>
</dbReference>
<sequence length="81" mass="9348">MAGNKVYKRILCITDLHAPYNHPNSLEFIRRCNKAFKPDCVVNMGDELDFSASSYHESSTELYNPARELEEGKKIIKELEK</sequence>
<dbReference type="EMBL" id="UINC01229879">
    <property type="protein sequence ID" value="SVE61781.1"/>
    <property type="molecule type" value="Genomic_DNA"/>
</dbReference>
<accession>A0A383EYF6</accession>
<feature type="non-terminal residue" evidence="1">
    <location>
        <position position="81"/>
    </location>
</feature>
<organism evidence="1">
    <name type="scientific">marine metagenome</name>
    <dbReference type="NCBI Taxonomy" id="408172"/>
    <lineage>
        <taxon>unclassified sequences</taxon>
        <taxon>metagenomes</taxon>
        <taxon>ecological metagenomes</taxon>
    </lineage>
</organism>
<proteinExistence type="predicted"/>
<protein>
    <recommendedName>
        <fullName evidence="2">Calcineurin-like phosphoesterase domain-containing protein</fullName>
    </recommendedName>
</protein>
<evidence type="ECO:0000313" key="1">
    <source>
        <dbReference type="EMBL" id="SVE61781.1"/>
    </source>
</evidence>
<gene>
    <name evidence="1" type="ORF">METZ01_LOCUS514635</name>
</gene>